<dbReference type="InterPro" id="IPR015797">
    <property type="entry name" value="NUDIX_hydrolase-like_dom_sf"/>
</dbReference>
<dbReference type="Pfam" id="PF13367">
    <property type="entry name" value="PrsW-protease"/>
    <property type="match status" value="1"/>
</dbReference>
<dbReference type="AlphaFoldDB" id="A0A1Q5PNY6"/>
<comment type="caution">
    <text evidence="3">The sequence shown here is derived from an EMBL/GenBank/DDBJ whole genome shotgun (WGS) entry which is preliminary data.</text>
</comment>
<dbReference type="PROSITE" id="PS51462">
    <property type="entry name" value="NUDIX"/>
    <property type="match status" value="1"/>
</dbReference>
<feature type="transmembrane region" description="Helical" evidence="1">
    <location>
        <begin position="84"/>
        <end position="106"/>
    </location>
</feature>
<keyword evidence="1" id="KW-1133">Transmembrane helix</keyword>
<dbReference type="PANTHER" id="PTHR36844">
    <property type="entry name" value="PROTEASE PRSW"/>
    <property type="match status" value="1"/>
</dbReference>
<dbReference type="Gene3D" id="3.90.79.10">
    <property type="entry name" value="Nucleoside Triphosphate Pyrophosphohydrolase"/>
    <property type="match status" value="1"/>
</dbReference>
<feature type="transmembrane region" description="Helical" evidence="1">
    <location>
        <begin position="21"/>
        <end position="44"/>
    </location>
</feature>
<dbReference type="InterPro" id="IPR026898">
    <property type="entry name" value="PrsW"/>
</dbReference>
<protein>
    <recommendedName>
        <fullName evidence="2">Nudix hydrolase domain-containing protein</fullName>
    </recommendedName>
</protein>
<feature type="transmembrane region" description="Helical" evidence="1">
    <location>
        <begin position="163"/>
        <end position="181"/>
    </location>
</feature>
<organism evidence="3 4">
    <name type="scientific">Boudabousia liubingyangii</name>
    <dbReference type="NCBI Taxonomy" id="1921764"/>
    <lineage>
        <taxon>Bacteria</taxon>
        <taxon>Bacillati</taxon>
        <taxon>Actinomycetota</taxon>
        <taxon>Actinomycetes</taxon>
        <taxon>Actinomycetales</taxon>
        <taxon>Actinomycetaceae</taxon>
        <taxon>Boudabousia</taxon>
    </lineage>
</organism>
<dbReference type="Proteomes" id="UP000186785">
    <property type="component" value="Unassembled WGS sequence"/>
</dbReference>
<evidence type="ECO:0000313" key="3">
    <source>
        <dbReference type="EMBL" id="OKL49150.1"/>
    </source>
</evidence>
<gene>
    <name evidence="3" type="ORF">BSR29_04785</name>
</gene>
<dbReference type="PANTHER" id="PTHR36844:SF1">
    <property type="entry name" value="PROTEASE PRSW"/>
    <property type="match status" value="1"/>
</dbReference>
<keyword evidence="1" id="KW-0472">Membrane</keyword>
<evidence type="ECO:0000256" key="1">
    <source>
        <dbReference type="SAM" id="Phobius"/>
    </source>
</evidence>
<evidence type="ECO:0000259" key="2">
    <source>
        <dbReference type="PROSITE" id="PS51462"/>
    </source>
</evidence>
<feature type="transmembrane region" description="Helical" evidence="1">
    <location>
        <begin position="201"/>
        <end position="219"/>
    </location>
</feature>
<dbReference type="SUPFAM" id="SSF55811">
    <property type="entry name" value="Nudix"/>
    <property type="match status" value="1"/>
</dbReference>
<evidence type="ECO:0000313" key="4">
    <source>
        <dbReference type="Proteomes" id="UP000186785"/>
    </source>
</evidence>
<accession>A0A1Q5PNY6</accession>
<reference evidence="3 4" key="1">
    <citation type="submission" date="2016-11" db="EMBL/GenBank/DDBJ databases">
        <title>Actinomyces gypaetusis sp. nov. isolated from the vulture Gypaetus barbatus in Qinghai Tibet Plateau China.</title>
        <authorList>
            <person name="Meng X."/>
        </authorList>
    </citation>
    <scope>NUCLEOTIDE SEQUENCE [LARGE SCALE GENOMIC DNA]</scope>
    <source>
        <strain evidence="3 4">VUL4_2</strain>
    </source>
</reference>
<dbReference type="Pfam" id="PF00293">
    <property type="entry name" value="NUDIX"/>
    <property type="match status" value="1"/>
</dbReference>
<feature type="transmembrane region" description="Helical" evidence="1">
    <location>
        <begin position="126"/>
        <end position="151"/>
    </location>
</feature>
<feature type="transmembrane region" description="Helical" evidence="1">
    <location>
        <begin position="257"/>
        <end position="282"/>
    </location>
</feature>
<feature type="transmembrane region" description="Helical" evidence="1">
    <location>
        <begin position="226"/>
        <end position="245"/>
    </location>
</feature>
<name>A0A1Q5PNY6_9ACTO</name>
<dbReference type="InterPro" id="IPR000086">
    <property type="entry name" value="NUDIX_hydrolase_dom"/>
</dbReference>
<dbReference type="GO" id="GO:0008233">
    <property type="term" value="F:peptidase activity"/>
    <property type="evidence" value="ECO:0007669"/>
    <property type="project" value="InterPro"/>
</dbReference>
<keyword evidence="1" id="KW-0812">Transmembrane</keyword>
<dbReference type="EMBL" id="MQSV01000002">
    <property type="protein sequence ID" value="OKL49150.1"/>
    <property type="molecule type" value="Genomic_DNA"/>
</dbReference>
<sequence>MYMTHTYPRSIPQKPVAEYKPIAEQAVATLVVLGGGLAVIAFIATLSSFQGIVNHGVAPILLASIPALIVGSTILYLDRLEPEPWLMLTAAFLWGAGIAIWVALILNDGYSYSLYRQGYSGPEISYYSAVIGAPINEEFIKAVGLILIVVFARRNLSSPHDGMIYGAMIGLGFAVVEDVLYFSRADNLTASFIGRGLLTPFSHSMFTSLTGLGIAWGVTRARTKGLATLVSAIGLISAMLAHSLFNNIASNLHGESYGGALANLVISVFPLYLLWAGLLAFVNLRQTKSIQKGLDILLERGYILPEERNFMSTTRSRRDTLKWAATMGSGYRRKMRALQRDLSALALSQLKVRRSQVAATKIGSWEVHRYRIISNERQLFLTDALMPQTGQPVFQPQAQGTMALGGPAPAKVAPQEIQNVFRPEQAVPEFTLARLAQNELPRPSAPVTFMPYRPAARLLPASGPVPAQPGDRECVRTLVCGPNGEVLMMHGFDQLARERTWLYLVGGGIENPNDLAGEVIRELWEETGIKVPREAVSSEITSARIWFDFNGYQFWQHERYFRINLGFLPEITTQHWTAQEAATNYQPRWWSREELRAWDAAGGEIVPENLFQLLSMTDGVRN</sequence>
<feature type="domain" description="Nudix hydrolase" evidence="2">
    <location>
        <begin position="470"/>
        <end position="612"/>
    </location>
</feature>
<proteinExistence type="predicted"/>
<dbReference type="STRING" id="1921764.BSR28_04350"/>
<feature type="transmembrane region" description="Helical" evidence="1">
    <location>
        <begin position="56"/>
        <end position="77"/>
    </location>
</feature>
<keyword evidence="4" id="KW-1185">Reference proteome</keyword>